<reference evidence="3 4" key="1">
    <citation type="submission" date="2024-11" db="EMBL/GenBank/DDBJ databases">
        <title>A near-complete genome assembly of Cinchona calisaya.</title>
        <authorList>
            <person name="Lian D.C."/>
            <person name="Zhao X.W."/>
            <person name="Wei L."/>
        </authorList>
    </citation>
    <scope>NUCLEOTIDE SEQUENCE [LARGE SCALE GENOMIC DNA]</scope>
    <source>
        <tissue evidence="3">Nenye</tissue>
    </source>
</reference>
<dbReference type="Pfam" id="PF05022">
    <property type="entry name" value="SRP40_C"/>
    <property type="match status" value="1"/>
</dbReference>
<name>A0ABD2YIU8_9GENT</name>
<dbReference type="AlphaFoldDB" id="A0ABD2YIU8"/>
<dbReference type="Proteomes" id="UP001630127">
    <property type="component" value="Unassembled WGS sequence"/>
</dbReference>
<evidence type="ECO:0000313" key="4">
    <source>
        <dbReference type="Proteomes" id="UP001630127"/>
    </source>
</evidence>
<feature type="compositionally biased region" description="Basic and acidic residues" evidence="1">
    <location>
        <begin position="246"/>
        <end position="262"/>
    </location>
</feature>
<dbReference type="GO" id="GO:0005730">
    <property type="term" value="C:nucleolus"/>
    <property type="evidence" value="ECO:0007669"/>
    <property type="project" value="UniProtKB-ARBA"/>
</dbReference>
<feature type="domain" description="Srp40 C-terminal" evidence="2">
    <location>
        <begin position="415"/>
        <end position="487"/>
    </location>
</feature>
<gene>
    <name evidence="3" type="ORF">ACH5RR_032315</name>
</gene>
<feature type="region of interest" description="Disordered" evidence="1">
    <location>
        <begin position="119"/>
        <end position="410"/>
    </location>
</feature>
<feature type="compositionally biased region" description="Basic and acidic residues" evidence="1">
    <location>
        <begin position="317"/>
        <end position="336"/>
    </location>
</feature>
<feature type="compositionally biased region" description="Basic and acidic residues" evidence="1">
    <location>
        <begin position="170"/>
        <end position="204"/>
    </location>
</feature>
<evidence type="ECO:0000259" key="2">
    <source>
        <dbReference type="Pfam" id="PF05022"/>
    </source>
</evidence>
<protein>
    <recommendedName>
        <fullName evidence="2">Srp40 C-terminal domain-containing protein</fullName>
    </recommendedName>
</protein>
<dbReference type="EMBL" id="JBJUIK010000013">
    <property type="protein sequence ID" value="KAL3506933.1"/>
    <property type="molecule type" value="Genomic_DNA"/>
</dbReference>
<keyword evidence="4" id="KW-1185">Reference proteome</keyword>
<feature type="compositionally biased region" description="Basic residues" evidence="1">
    <location>
        <begin position="225"/>
        <end position="236"/>
    </location>
</feature>
<feature type="region of interest" description="Disordered" evidence="1">
    <location>
        <begin position="456"/>
        <end position="479"/>
    </location>
</feature>
<proteinExistence type="predicted"/>
<dbReference type="InterPro" id="IPR039191">
    <property type="entry name" value="Nopp140-like"/>
</dbReference>
<feature type="compositionally biased region" description="Basic and acidic residues" evidence="1">
    <location>
        <begin position="281"/>
        <end position="301"/>
    </location>
</feature>
<accession>A0ABD2YIU8</accession>
<dbReference type="PANTHER" id="PTHR23216">
    <property type="entry name" value="NUCLEOLAR AND COILED-BODY PHOSPHOPROTEIN 1"/>
    <property type="match status" value="1"/>
</dbReference>
<dbReference type="PANTHER" id="PTHR23216:SF1">
    <property type="entry name" value="NUCLEOLAR AND COILED-BODY PHOSPHOPROTEIN 1"/>
    <property type="match status" value="1"/>
</dbReference>
<dbReference type="InterPro" id="IPR007718">
    <property type="entry name" value="Srp40_C"/>
</dbReference>
<feature type="compositionally biased region" description="Basic and acidic residues" evidence="1">
    <location>
        <begin position="122"/>
        <end position="139"/>
    </location>
</feature>
<evidence type="ECO:0000313" key="3">
    <source>
        <dbReference type="EMBL" id="KAL3506933.1"/>
    </source>
</evidence>
<sequence>MIQGEKTSSISRLVALKPRQVLLAEQKQKQQGKLELQPTMAKKQLEGQLNQKTDTLNAELKLALLHSVIKYVNDKGFMKTFKRFLKEARVKDDDWKANSFDLEEMYYKYSENCAKSDANFKSQKEQDQSAHGIVEKDAGGDEDTPVETISKKKKKKKNENDNAKSAICELKTDESLKELIDKKERKSKLTSESRDENGTREESLHGVTGKPETLETMTINDNKHSVKTKSKDKSKKQKIEMVSPLEDDKGAENAVVKDKDATDIPLGDSKTKMKEKKKWKKDSVSEKLSDNGVENKGKSDEASENVATKESKKRRRSDSDESKDKPDEEAAIEESKRRKKGKKEASVAVKQAEVNKVPEGDGRIGGKTKEEYGTQKSSIEQFDKSINGLENNGVERSSAKKQHNGSIEPKTVNAFQRVKVDAVMFADDRLQDNSYWAKDGAEMGYGAKAQEVLGQVKGRDFRHEKTKKKRGSYRGGQIDLQSHSVKFSYSEEE</sequence>
<comment type="caution">
    <text evidence="3">The sequence shown here is derived from an EMBL/GenBank/DDBJ whole genome shotgun (WGS) entry which is preliminary data.</text>
</comment>
<organism evidence="3 4">
    <name type="scientific">Cinchona calisaya</name>
    <dbReference type="NCBI Taxonomy" id="153742"/>
    <lineage>
        <taxon>Eukaryota</taxon>
        <taxon>Viridiplantae</taxon>
        <taxon>Streptophyta</taxon>
        <taxon>Embryophyta</taxon>
        <taxon>Tracheophyta</taxon>
        <taxon>Spermatophyta</taxon>
        <taxon>Magnoliopsida</taxon>
        <taxon>eudicotyledons</taxon>
        <taxon>Gunneridae</taxon>
        <taxon>Pentapetalae</taxon>
        <taxon>asterids</taxon>
        <taxon>lamiids</taxon>
        <taxon>Gentianales</taxon>
        <taxon>Rubiaceae</taxon>
        <taxon>Cinchonoideae</taxon>
        <taxon>Cinchoneae</taxon>
        <taxon>Cinchona</taxon>
    </lineage>
</organism>
<feature type="compositionally biased region" description="Basic and acidic residues" evidence="1">
    <location>
        <begin position="356"/>
        <end position="373"/>
    </location>
</feature>
<evidence type="ECO:0000256" key="1">
    <source>
        <dbReference type="SAM" id="MobiDB-lite"/>
    </source>
</evidence>